<sequence length="112" mass="13551">MKRKKKKNNCESQKRLKPWAWSENISSRLWLPINTNINKIENNNYQRVNFVEGCQSWFNTTSYEKTIKSDRKYFVFEPGDDEDYNPDNVEEDLKNKKIRLYPTPEEAKKLRT</sequence>
<comment type="caution">
    <text evidence="1">The sequence shown here is derived from an EMBL/GenBank/DDBJ whole genome shotgun (WGS) entry which is preliminary data.</text>
</comment>
<reference evidence="1 2" key="1">
    <citation type="submission" date="2018-06" db="EMBL/GenBank/DDBJ databases">
        <title>Comparative genomics reveals the genomic features of Rhizophagus irregularis, R. cerebriforme, R. diaphanum and Gigaspora rosea, and their symbiotic lifestyle signature.</title>
        <authorList>
            <person name="Morin E."/>
            <person name="San Clemente H."/>
            <person name="Chen E.C.H."/>
            <person name="De La Providencia I."/>
            <person name="Hainaut M."/>
            <person name="Kuo A."/>
            <person name="Kohler A."/>
            <person name="Murat C."/>
            <person name="Tang N."/>
            <person name="Roy S."/>
            <person name="Loubradou J."/>
            <person name="Henrissat B."/>
            <person name="Grigoriev I.V."/>
            <person name="Corradi N."/>
            <person name="Roux C."/>
            <person name="Martin F.M."/>
        </authorList>
    </citation>
    <scope>NUCLEOTIDE SEQUENCE [LARGE SCALE GENOMIC DNA]</scope>
    <source>
        <strain evidence="1 2">DAOM 194757</strain>
    </source>
</reference>
<gene>
    <name evidence="1" type="ORF">C2G38_2252875</name>
</gene>
<name>A0A397UBR2_9GLOM</name>
<dbReference type="Proteomes" id="UP000266673">
    <property type="component" value="Unassembled WGS sequence"/>
</dbReference>
<evidence type="ECO:0000313" key="1">
    <source>
        <dbReference type="EMBL" id="RIB07061.1"/>
    </source>
</evidence>
<proteinExistence type="predicted"/>
<keyword evidence="2" id="KW-1185">Reference proteome</keyword>
<organism evidence="1 2">
    <name type="scientific">Gigaspora rosea</name>
    <dbReference type="NCBI Taxonomy" id="44941"/>
    <lineage>
        <taxon>Eukaryota</taxon>
        <taxon>Fungi</taxon>
        <taxon>Fungi incertae sedis</taxon>
        <taxon>Mucoromycota</taxon>
        <taxon>Glomeromycotina</taxon>
        <taxon>Glomeromycetes</taxon>
        <taxon>Diversisporales</taxon>
        <taxon>Gigasporaceae</taxon>
        <taxon>Gigaspora</taxon>
    </lineage>
</organism>
<protein>
    <submittedName>
        <fullName evidence="1">Uncharacterized protein</fullName>
    </submittedName>
</protein>
<dbReference type="EMBL" id="QKWP01001721">
    <property type="protein sequence ID" value="RIB07061.1"/>
    <property type="molecule type" value="Genomic_DNA"/>
</dbReference>
<dbReference type="OrthoDB" id="2479406at2759"/>
<evidence type="ECO:0000313" key="2">
    <source>
        <dbReference type="Proteomes" id="UP000266673"/>
    </source>
</evidence>
<dbReference type="AlphaFoldDB" id="A0A397UBR2"/>
<accession>A0A397UBR2</accession>